<dbReference type="InterPro" id="IPR011051">
    <property type="entry name" value="RmlC_Cupin_sf"/>
</dbReference>
<dbReference type="CDD" id="cd00438">
    <property type="entry name" value="cupin_RmlC"/>
    <property type="match status" value="1"/>
</dbReference>
<proteinExistence type="predicted"/>
<dbReference type="GO" id="GO:0005829">
    <property type="term" value="C:cytosol"/>
    <property type="evidence" value="ECO:0007669"/>
    <property type="project" value="TreeGrafter"/>
</dbReference>
<dbReference type="PANTHER" id="PTHR21047:SF2">
    <property type="entry name" value="THYMIDINE DIPHOSPHO-4-KETO-RHAMNOSE 3,5-EPIMERASE"/>
    <property type="match status" value="1"/>
</dbReference>
<reference evidence="1" key="1">
    <citation type="submission" date="2018-05" db="EMBL/GenBank/DDBJ databases">
        <authorList>
            <person name="Lanie J.A."/>
            <person name="Ng W.-L."/>
            <person name="Kazmierczak K.M."/>
            <person name="Andrzejewski T.M."/>
            <person name="Davidsen T.M."/>
            <person name="Wayne K.J."/>
            <person name="Tettelin H."/>
            <person name="Glass J.I."/>
            <person name="Rusch D."/>
            <person name="Podicherti R."/>
            <person name="Tsui H.-C.T."/>
            <person name="Winkler M.E."/>
        </authorList>
    </citation>
    <scope>NUCLEOTIDE SEQUENCE</scope>
</reference>
<dbReference type="InterPro" id="IPR014710">
    <property type="entry name" value="RmlC-like_jellyroll"/>
</dbReference>
<gene>
    <name evidence="1" type="ORF">METZ01_LOCUS127429</name>
</gene>
<organism evidence="1">
    <name type="scientific">marine metagenome</name>
    <dbReference type="NCBI Taxonomy" id="408172"/>
    <lineage>
        <taxon>unclassified sequences</taxon>
        <taxon>metagenomes</taxon>
        <taxon>ecological metagenomes</taxon>
    </lineage>
</organism>
<dbReference type="GO" id="GO:0008830">
    <property type="term" value="F:dTDP-4-dehydrorhamnose 3,5-epimerase activity"/>
    <property type="evidence" value="ECO:0007669"/>
    <property type="project" value="InterPro"/>
</dbReference>
<accession>A0A381YC34</accession>
<dbReference type="AlphaFoldDB" id="A0A381YC34"/>
<sequence length="172" mass="19390">VCLIEPELFSDERGVFRRTFCEKELSEHGLASTAVQGNISENPHEGTLRGFHFQVPPFEEAKTLLCVTGSLFDIVVDLRPGSPTFLEWVSVEFSAADRRSLHVPAGCANAWLTTAQNTTVHYYMSEAYRPNADRGLRYNDPSFAFRWPREPRMISKKDASYPDFDPGSLGRS</sequence>
<dbReference type="Pfam" id="PF00908">
    <property type="entry name" value="dTDP_sugar_isom"/>
    <property type="match status" value="1"/>
</dbReference>
<dbReference type="SUPFAM" id="SSF51182">
    <property type="entry name" value="RmlC-like cupins"/>
    <property type="match status" value="1"/>
</dbReference>
<evidence type="ECO:0000313" key="1">
    <source>
        <dbReference type="EMBL" id="SVA74575.1"/>
    </source>
</evidence>
<dbReference type="GO" id="GO:0000271">
    <property type="term" value="P:polysaccharide biosynthetic process"/>
    <property type="evidence" value="ECO:0007669"/>
    <property type="project" value="TreeGrafter"/>
</dbReference>
<evidence type="ECO:0008006" key="2">
    <source>
        <dbReference type="Google" id="ProtNLM"/>
    </source>
</evidence>
<name>A0A381YC34_9ZZZZ</name>
<dbReference type="InterPro" id="IPR000888">
    <property type="entry name" value="RmlC-like"/>
</dbReference>
<feature type="non-terminal residue" evidence="1">
    <location>
        <position position="1"/>
    </location>
</feature>
<dbReference type="EMBL" id="UINC01017872">
    <property type="protein sequence ID" value="SVA74575.1"/>
    <property type="molecule type" value="Genomic_DNA"/>
</dbReference>
<protein>
    <recommendedName>
        <fullName evidence="2">dTDP-4-dehydrorhamnose 3,5-epimerase</fullName>
    </recommendedName>
</protein>
<dbReference type="GO" id="GO:0019305">
    <property type="term" value="P:dTDP-rhamnose biosynthetic process"/>
    <property type="evidence" value="ECO:0007669"/>
    <property type="project" value="TreeGrafter"/>
</dbReference>
<dbReference type="PANTHER" id="PTHR21047">
    <property type="entry name" value="DTDP-6-DEOXY-D-GLUCOSE-3,5 EPIMERASE"/>
    <property type="match status" value="1"/>
</dbReference>
<dbReference type="Gene3D" id="2.60.120.10">
    <property type="entry name" value="Jelly Rolls"/>
    <property type="match status" value="1"/>
</dbReference>